<organism evidence="7 8">
    <name type="scientific">Stegodyphus mimosarum</name>
    <name type="common">African social velvet spider</name>
    <dbReference type="NCBI Taxonomy" id="407821"/>
    <lineage>
        <taxon>Eukaryota</taxon>
        <taxon>Metazoa</taxon>
        <taxon>Ecdysozoa</taxon>
        <taxon>Arthropoda</taxon>
        <taxon>Chelicerata</taxon>
        <taxon>Arachnida</taxon>
        <taxon>Araneae</taxon>
        <taxon>Araneomorphae</taxon>
        <taxon>Entelegynae</taxon>
        <taxon>Eresoidea</taxon>
        <taxon>Eresidae</taxon>
        <taxon>Stegodyphus</taxon>
    </lineage>
</organism>
<dbReference type="Gene3D" id="2.30.30.380">
    <property type="entry name" value="Zn-finger domain of Sec23/24"/>
    <property type="match status" value="1"/>
</dbReference>
<dbReference type="EMBL" id="KK121264">
    <property type="protein sequence ID" value="KFM80087.1"/>
    <property type="molecule type" value="Genomic_DNA"/>
</dbReference>
<protein>
    <recommendedName>
        <fullName evidence="6">RanBP2-type domain-containing protein</fullName>
    </recommendedName>
</protein>
<evidence type="ECO:0000256" key="2">
    <source>
        <dbReference type="ARBA" id="ARBA00022771"/>
    </source>
</evidence>
<dbReference type="InterPro" id="IPR036443">
    <property type="entry name" value="Znf_RanBP2_sf"/>
</dbReference>
<keyword evidence="2 4" id="KW-0863">Zinc-finger</keyword>
<name>A0A087URU8_STEMI</name>
<feature type="region of interest" description="Disordered" evidence="5">
    <location>
        <begin position="36"/>
        <end position="64"/>
    </location>
</feature>
<dbReference type="SUPFAM" id="SSF90209">
    <property type="entry name" value="Ran binding protein zinc finger-like"/>
    <property type="match status" value="1"/>
</dbReference>
<evidence type="ECO:0000256" key="3">
    <source>
        <dbReference type="ARBA" id="ARBA00022833"/>
    </source>
</evidence>
<evidence type="ECO:0000259" key="6">
    <source>
        <dbReference type="PROSITE" id="PS50199"/>
    </source>
</evidence>
<evidence type="ECO:0000313" key="8">
    <source>
        <dbReference type="Proteomes" id="UP000054359"/>
    </source>
</evidence>
<dbReference type="AlphaFoldDB" id="A0A087URU8"/>
<reference evidence="7 8" key="1">
    <citation type="submission" date="2013-11" db="EMBL/GenBank/DDBJ databases">
        <title>Genome sequencing of Stegodyphus mimosarum.</title>
        <authorList>
            <person name="Bechsgaard J."/>
        </authorList>
    </citation>
    <scope>NUCLEOTIDE SEQUENCE [LARGE SCALE GENOMIC DNA]</scope>
</reference>
<keyword evidence="1" id="KW-0479">Metal-binding</keyword>
<dbReference type="GO" id="GO:0008270">
    <property type="term" value="F:zinc ion binding"/>
    <property type="evidence" value="ECO:0007669"/>
    <property type="project" value="UniProtKB-KW"/>
</dbReference>
<evidence type="ECO:0000256" key="4">
    <source>
        <dbReference type="PROSITE-ProRule" id="PRU00322"/>
    </source>
</evidence>
<feature type="compositionally biased region" description="Basic and acidic residues" evidence="5">
    <location>
        <begin position="45"/>
        <end position="56"/>
    </location>
</feature>
<dbReference type="OrthoDB" id="424753at2759"/>
<dbReference type="Proteomes" id="UP000054359">
    <property type="component" value="Unassembled WGS sequence"/>
</dbReference>
<sequence>MGSNASVLQWHCRNCTSINPTERGSCLVCGDRRRLNDSPKLLSENPHRSKINESSRSKKYGPNSRCQKEVEDIELSHIVCAPTPDRAVNLVTA</sequence>
<keyword evidence="3" id="KW-0862">Zinc</keyword>
<gene>
    <name evidence="7" type="ORF">X975_24097</name>
</gene>
<proteinExistence type="predicted"/>
<accession>A0A087URU8</accession>
<keyword evidence="8" id="KW-1185">Reference proteome</keyword>
<dbReference type="PROSITE" id="PS01358">
    <property type="entry name" value="ZF_RANBP2_1"/>
    <property type="match status" value="1"/>
</dbReference>
<feature type="non-terminal residue" evidence="7">
    <location>
        <position position="93"/>
    </location>
</feature>
<evidence type="ECO:0000313" key="7">
    <source>
        <dbReference type="EMBL" id="KFM80087.1"/>
    </source>
</evidence>
<evidence type="ECO:0000256" key="1">
    <source>
        <dbReference type="ARBA" id="ARBA00022723"/>
    </source>
</evidence>
<dbReference type="PROSITE" id="PS50199">
    <property type="entry name" value="ZF_RANBP2_2"/>
    <property type="match status" value="1"/>
</dbReference>
<dbReference type="InterPro" id="IPR001876">
    <property type="entry name" value="Znf_RanBP2"/>
</dbReference>
<feature type="domain" description="RanBP2-type" evidence="6">
    <location>
        <begin position="4"/>
        <end position="35"/>
    </location>
</feature>
<evidence type="ECO:0000256" key="5">
    <source>
        <dbReference type="SAM" id="MobiDB-lite"/>
    </source>
</evidence>